<comment type="caution">
    <text evidence="2">The sequence shown here is derived from an EMBL/GenBank/DDBJ whole genome shotgun (WGS) entry which is preliminary data.</text>
</comment>
<feature type="compositionally biased region" description="Low complexity" evidence="1">
    <location>
        <begin position="77"/>
        <end position="97"/>
    </location>
</feature>
<dbReference type="InterPro" id="IPR009080">
    <property type="entry name" value="tRNAsynth_Ia_anticodon-bd"/>
</dbReference>
<name>A0A5J4W8B0_9EUKA</name>
<feature type="region of interest" description="Disordered" evidence="1">
    <location>
        <begin position="119"/>
        <end position="217"/>
    </location>
</feature>
<feature type="compositionally biased region" description="Basic and acidic residues" evidence="1">
    <location>
        <begin position="181"/>
        <end position="203"/>
    </location>
</feature>
<feature type="region of interest" description="Disordered" evidence="1">
    <location>
        <begin position="693"/>
        <end position="733"/>
    </location>
</feature>
<feature type="compositionally biased region" description="Basic and acidic residues" evidence="1">
    <location>
        <begin position="717"/>
        <end position="733"/>
    </location>
</feature>
<feature type="compositionally biased region" description="Low complexity" evidence="1">
    <location>
        <begin position="1160"/>
        <end position="1169"/>
    </location>
</feature>
<feature type="compositionally biased region" description="Basic and acidic residues" evidence="1">
    <location>
        <begin position="142"/>
        <end position="174"/>
    </location>
</feature>
<sequence length="1253" mass="143329">MALIDREKKKKTKKPKQVKNKDISKLHTENSLQAIKQGLQLDYFPMGADNDFDMNDSQEVNINSEINDKQKIDADLSMSEADSSTSEISSEQSQGEQDNMIQIPSSDWEVMGIDSEQFPGQLDMSNLMPINPDSLKIQSGDELNKEKDDKIEQMRKKLGNENQKVGKGEGRRVSYDQLEDISEKLNSKEKEKDQERENEKIDKINTNQIYKQTQQDQTDDQFLILSPKLDQFESQNLLGDIPIAMPTRESRNKLERLDDTKQQKKSKDKTRDKQTNKEKRKKNKETQQKNSSSKLISPINSGERISNGSGSPDQKSGSQLSTPKKDRKKGRSNLMFEKHPQSIQSQGSEQFKKKSQSFNYKFNNQGNNSALLRDAKNYESSDLLFGTPGYLNKNSSIESFNSSHSQFDNHFANEFIGTDEDYIRVRKGKFEKKRIIDSIPSMGSLNGQLQNEQDPSWKSADSNIGQNTASNINSNISSNIGSSQISSSIEFDSDDDDDYIQCDTFSDTVFRNQINKAVVEVEWCYENKEEYKVIEILCKHLRQERKVYLERVSCRIPKIIPETEKLRNKSPGFGLKSPRNSKFLTPMQSMRNFHKSRANKLLLKRYVYVFTLLISPICPHWSEHVYNNILQRKGSVRGISKEENEEEYGVQQVLFPTVLKVNDIVLRQNKFLVDTLAEIQKCVDGKGYAYKEKMEAKKERKRQKRVLDQKQSPSKLRQQEQIKDEENKQNDDKEIQKELGVFREKETLFTQNQQFKVPKQNSNLSKFTSSTTVSGQSPPLHKPIATPPPYVSDDIKQELFPAPSKPLQVNKDININSNNDGKEKLKEQKGLLEMMQRLWNEEESRFERAIVTQVKTLLPQTNTDTKKLAKAMQFVNQIQMDATVNGMGRSAFDIEYPFEECEVLYTAERLILSQIPKIRRVFVFSHSPSQIYQQNKPNQMIPSPQFSPHTQIQYQQYQNQMQQIQLGQYHNMPSMSGMNGLSNYGIMGNNYSNMPLMGMNMNMGLNQMNMNMNLGMNLNMGFSGQIPMQGGFGQNYNQGYGMGMQLGMGQNQGFQQGYNNPMISGMPQLNQYQPYQSIQQQPQMTLQQYGGGGFGIGNNISSNQIGPITQIHPYGIHGASQIPYGNFTSMGMQNQVHQQQFIQSGQQMPAPIGSAGTIGSANSTQQQQQNAQQFAPQSTLPLFVIEDYNRFKIFKEENRAQIIPGAPLVEVFDATDDEIAQLEVADQIQQRILEQQNMYKKQQTHARMNMLYS</sequence>
<dbReference type="GO" id="GO:0004812">
    <property type="term" value="F:aminoacyl-tRNA ligase activity"/>
    <property type="evidence" value="ECO:0007669"/>
    <property type="project" value="InterPro"/>
</dbReference>
<organism evidence="2 3">
    <name type="scientific">Streblomastix strix</name>
    <dbReference type="NCBI Taxonomy" id="222440"/>
    <lineage>
        <taxon>Eukaryota</taxon>
        <taxon>Metamonada</taxon>
        <taxon>Preaxostyla</taxon>
        <taxon>Oxymonadida</taxon>
        <taxon>Streblomastigidae</taxon>
        <taxon>Streblomastix</taxon>
    </lineage>
</organism>
<dbReference type="SUPFAM" id="SSF47323">
    <property type="entry name" value="Anticodon-binding domain of a subclass of class I aminoacyl-tRNA synthetases"/>
    <property type="match status" value="1"/>
</dbReference>
<evidence type="ECO:0000313" key="2">
    <source>
        <dbReference type="EMBL" id="KAA6390822.1"/>
    </source>
</evidence>
<feature type="compositionally biased region" description="Basic residues" evidence="1">
    <location>
        <begin position="8"/>
        <end position="18"/>
    </location>
</feature>
<feature type="compositionally biased region" description="Polar residues" evidence="1">
    <location>
        <begin position="291"/>
        <end position="322"/>
    </location>
</feature>
<protein>
    <submittedName>
        <fullName evidence="2">Uncharacterized protein</fullName>
    </submittedName>
</protein>
<accession>A0A5J4W8B0</accession>
<dbReference type="GO" id="GO:0006418">
    <property type="term" value="P:tRNA aminoacylation for protein translation"/>
    <property type="evidence" value="ECO:0007669"/>
    <property type="project" value="InterPro"/>
</dbReference>
<evidence type="ECO:0000256" key="1">
    <source>
        <dbReference type="SAM" id="MobiDB-lite"/>
    </source>
</evidence>
<gene>
    <name evidence="2" type="ORF">EZS28_013654</name>
</gene>
<feature type="region of interest" description="Disordered" evidence="1">
    <location>
        <begin position="1"/>
        <end position="25"/>
    </location>
</feature>
<dbReference type="GO" id="GO:0005524">
    <property type="term" value="F:ATP binding"/>
    <property type="evidence" value="ECO:0007669"/>
    <property type="project" value="InterPro"/>
</dbReference>
<feature type="compositionally biased region" description="Basic and acidic residues" evidence="1">
    <location>
        <begin position="248"/>
        <end position="262"/>
    </location>
</feature>
<reference evidence="2 3" key="1">
    <citation type="submission" date="2019-03" db="EMBL/GenBank/DDBJ databases">
        <title>Single cell metagenomics reveals metabolic interactions within the superorganism composed of flagellate Streblomastix strix and complex community of Bacteroidetes bacteria on its surface.</title>
        <authorList>
            <person name="Treitli S.C."/>
            <person name="Kolisko M."/>
            <person name="Husnik F."/>
            <person name="Keeling P."/>
            <person name="Hampl V."/>
        </authorList>
    </citation>
    <scope>NUCLEOTIDE SEQUENCE [LARGE SCALE GENOMIC DNA]</scope>
    <source>
        <strain evidence="2">ST1C</strain>
    </source>
</reference>
<feature type="region of interest" description="Disordered" evidence="1">
    <location>
        <begin position="1150"/>
        <end position="1169"/>
    </location>
</feature>
<dbReference type="AlphaFoldDB" id="A0A5J4W8B0"/>
<feature type="region of interest" description="Disordered" evidence="1">
    <location>
        <begin position="239"/>
        <end position="330"/>
    </location>
</feature>
<feature type="region of interest" description="Disordered" evidence="1">
    <location>
        <begin position="75"/>
        <end position="104"/>
    </location>
</feature>
<dbReference type="Proteomes" id="UP000324800">
    <property type="component" value="Unassembled WGS sequence"/>
</dbReference>
<proteinExistence type="predicted"/>
<dbReference type="EMBL" id="SNRW01003090">
    <property type="protein sequence ID" value="KAA6390822.1"/>
    <property type="molecule type" value="Genomic_DNA"/>
</dbReference>
<evidence type="ECO:0000313" key="3">
    <source>
        <dbReference type="Proteomes" id="UP000324800"/>
    </source>
</evidence>